<feature type="domain" description="ATPase AAA-type core" evidence="1">
    <location>
        <begin position="30"/>
        <end position="127"/>
    </location>
</feature>
<dbReference type="GO" id="GO:0005524">
    <property type="term" value="F:ATP binding"/>
    <property type="evidence" value="ECO:0007669"/>
    <property type="project" value="UniProtKB-KW"/>
</dbReference>
<keyword evidence="3" id="KW-1185">Reference proteome</keyword>
<dbReference type="Proteomes" id="UP000753802">
    <property type="component" value="Unassembled WGS sequence"/>
</dbReference>
<proteinExistence type="predicted"/>
<dbReference type="PANTHER" id="PTHR40396">
    <property type="entry name" value="ATPASE-LIKE PROTEIN"/>
    <property type="match status" value="1"/>
</dbReference>
<sequence>MISLIPAPKQKDFPANILLEGRYNALNSLAFYGNNASGKSNFIRAIGLLDRLIHTSAKASSTDLLPYDPFELREGWESRPTVFEITFALNKERYRYGVEFNAEKVISEWMFRKGESREVSLFERKDDVIDPKTSFRGSAKLIDAAVEATRPNGLFLSTCDMLNVDEAKEIFLWFRKLVIVDGLETEQEESSIASLWKSDGPREDIKNYFSKLHLNILDLDVTTKPFDIAELPVSMPDDLKQSFANTMSGRTTHTIFTEHRYYDKNGKPSDKTVKWKLDDKESAGTKKAFQMSGPVVYTLAVGGILVIDEIEAKMHPIMTLHTIQLFLDKNTNPNNGQIIFATHDTNLLSYCPIRRDQIYFCEKNDWESTEIYSLSDFTYKDDKKERPDADKEKRYFEGRYGAIPMLGNFKPVKVYGKKRTTRTESHQG</sequence>
<gene>
    <name evidence="2" type="ORF">GWC95_13400</name>
</gene>
<organism evidence="2 3">
    <name type="scientific">Sediminibacterium roseum</name>
    <dbReference type="NCBI Taxonomy" id="1978412"/>
    <lineage>
        <taxon>Bacteria</taxon>
        <taxon>Pseudomonadati</taxon>
        <taxon>Bacteroidota</taxon>
        <taxon>Chitinophagia</taxon>
        <taxon>Chitinophagales</taxon>
        <taxon>Chitinophagaceae</taxon>
        <taxon>Sediminibacterium</taxon>
    </lineage>
</organism>
<feature type="domain" description="ATPase AAA-type core" evidence="1">
    <location>
        <begin position="281"/>
        <end position="349"/>
    </location>
</feature>
<evidence type="ECO:0000313" key="3">
    <source>
        <dbReference type="Proteomes" id="UP000753802"/>
    </source>
</evidence>
<name>A0ABW9ZY07_9BACT</name>
<dbReference type="InterPro" id="IPR003959">
    <property type="entry name" value="ATPase_AAA_core"/>
</dbReference>
<dbReference type="InterPro" id="IPR027417">
    <property type="entry name" value="P-loop_NTPase"/>
</dbReference>
<reference evidence="2 3" key="1">
    <citation type="submission" date="2020-01" db="EMBL/GenBank/DDBJ databases">
        <title>Genome analysis.</title>
        <authorList>
            <person name="Wu S."/>
            <person name="Wang G."/>
        </authorList>
    </citation>
    <scope>NUCLEOTIDE SEQUENCE [LARGE SCALE GENOMIC DNA]</scope>
    <source>
        <strain evidence="2 3">SYL130</strain>
    </source>
</reference>
<protein>
    <submittedName>
        <fullName evidence="2">ATP-binding protein</fullName>
    </submittedName>
</protein>
<evidence type="ECO:0000313" key="2">
    <source>
        <dbReference type="EMBL" id="NCI50923.1"/>
    </source>
</evidence>
<keyword evidence="2" id="KW-0547">Nucleotide-binding</keyword>
<dbReference type="EMBL" id="JAACJS010000015">
    <property type="protein sequence ID" value="NCI50923.1"/>
    <property type="molecule type" value="Genomic_DNA"/>
</dbReference>
<dbReference type="Pfam" id="PF13304">
    <property type="entry name" value="AAA_21"/>
    <property type="match status" value="2"/>
</dbReference>
<keyword evidence="2" id="KW-0067">ATP-binding</keyword>
<dbReference type="SUPFAM" id="SSF52540">
    <property type="entry name" value="P-loop containing nucleoside triphosphate hydrolases"/>
    <property type="match status" value="1"/>
</dbReference>
<accession>A0ABW9ZY07</accession>
<dbReference type="Gene3D" id="3.40.50.300">
    <property type="entry name" value="P-loop containing nucleotide triphosphate hydrolases"/>
    <property type="match status" value="1"/>
</dbReference>
<evidence type="ECO:0000259" key="1">
    <source>
        <dbReference type="Pfam" id="PF13304"/>
    </source>
</evidence>
<dbReference type="PANTHER" id="PTHR40396:SF1">
    <property type="entry name" value="ATPASE AAA-TYPE CORE DOMAIN-CONTAINING PROTEIN"/>
    <property type="match status" value="1"/>
</dbReference>
<comment type="caution">
    <text evidence="2">The sequence shown here is derived from an EMBL/GenBank/DDBJ whole genome shotgun (WGS) entry which is preliminary data.</text>
</comment>